<evidence type="ECO:0000313" key="3">
    <source>
        <dbReference type="Proteomes" id="UP000050761"/>
    </source>
</evidence>
<organism evidence="2">
    <name type="scientific">Heligmosomoides polygyrus</name>
    <name type="common">Parasitic roundworm</name>
    <dbReference type="NCBI Taxonomy" id="6339"/>
    <lineage>
        <taxon>Eukaryota</taxon>
        <taxon>Metazoa</taxon>
        <taxon>Ecdysozoa</taxon>
        <taxon>Nematoda</taxon>
        <taxon>Chromadorea</taxon>
        <taxon>Rhabditida</taxon>
        <taxon>Rhabditina</taxon>
        <taxon>Rhabditomorpha</taxon>
        <taxon>Strongyloidea</taxon>
        <taxon>Heligmosomidae</taxon>
        <taxon>Heligmosomoides</taxon>
    </lineage>
</organism>
<dbReference type="EMBL" id="UZAH01028346">
    <property type="protein sequence ID" value="VDO99517.1"/>
    <property type="molecule type" value="Genomic_DNA"/>
</dbReference>
<feature type="region of interest" description="Disordered" evidence="1">
    <location>
        <begin position="331"/>
        <end position="374"/>
    </location>
</feature>
<protein>
    <submittedName>
        <fullName evidence="4">SDP_N domain-containing protein</fullName>
    </submittedName>
</protein>
<gene>
    <name evidence="2" type="ORF">HPBE_LOCUS14398</name>
</gene>
<accession>A0A3P8ARM8</accession>
<evidence type="ECO:0000313" key="2">
    <source>
        <dbReference type="EMBL" id="VDO99517.1"/>
    </source>
</evidence>
<dbReference type="AlphaFoldDB" id="A0A3P8ARM8"/>
<evidence type="ECO:0000256" key="1">
    <source>
        <dbReference type="SAM" id="MobiDB-lite"/>
    </source>
</evidence>
<reference evidence="4" key="2">
    <citation type="submission" date="2019-09" db="UniProtKB">
        <authorList>
            <consortium name="WormBaseParasite"/>
        </authorList>
    </citation>
    <scope>IDENTIFICATION</scope>
</reference>
<feature type="region of interest" description="Disordered" evidence="1">
    <location>
        <begin position="1"/>
        <end position="177"/>
    </location>
</feature>
<reference evidence="2 3" key="1">
    <citation type="submission" date="2018-11" db="EMBL/GenBank/DDBJ databases">
        <authorList>
            <consortium name="Pathogen Informatics"/>
        </authorList>
    </citation>
    <scope>NUCLEOTIDE SEQUENCE [LARGE SCALE GENOMIC DNA]</scope>
</reference>
<feature type="compositionally biased region" description="Basic and acidic residues" evidence="1">
    <location>
        <begin position="152"/>
        <end position="177"/>
    </location>
</feature>
<feature type="compositionally biased region" description="Basic and acidic residues" evidence="1">
    <location>
        <begin position="348"/>
        <end position="357"/>
    </location>
</feature>
<name>A0A3P8ARM8_HELPZ</name>
<dbReference type="OrthoDB" id="6247020at2759"/>
<sequence>METDSRRQSIIDGGDTRRRSRDLSDFNRDRRRCSRDLFYNRDLVSQQRGSGERRGSESRRTSRDLLDNRRQSRDSFNDNDERDDRDESRRSSSQRRDSNIRRLSQDIQDFEAHRDARQQRRNSRDVFYGVQSRRFSRDLPTRPLIPDGQDIYSRRESRAGEGRRVSRGEFGRRESRAGDMEPLFETNEQHQRHRRRSSYIRHVAVSHDANFWRRNESPQPRDSRSLFLRRKFLSTAAVSSLDSTNSTESSAPEAIFASSVDSAGSDLEHRRLSLMNRIPTGSVPQIMSRPIAAVNPSQNTQQRRRLQNRDYSVDAQSDTLFREWSRVDPAYEERSAPREQRDQRRRLDRGASEDHSALRSGPGRQRAYSRQLTANPGSNVMVPFICYPDEANCSR</sequence>
<proteinExistence type="predicted"/>
<feature type="compositionally biased region" description="Basic and acidic residues" evidence="1">
    <location>
        <begin position="331"/>
        <end position="342"/>
    </location>
</feature>
<evidence type="ECO:0000313" key="4">
    <source>
        <dbReference type="WBParaSite" id="HPBE_0001439701-mRNA-1"/>
    </source>
</evidence>
<dbReference type="Proteomes" id="UP000050761">
    <property type="component" value="Unassembled WGS sequence"/>
</dbReference>
<feature type="compositionally biased region" description="Basic and acidic residues" evidence="1">
    <location>
        <begin position="85"/>
        <end position="124"/>
    </location>
</feature>
<feature type="compositionally biased region" description="Basic and acidic residues" evidence="1">
    <location>
        <begin position="1"/>
        <end position="39"/>
    </location>
</feature>
<keyword evidence="3" id="KW-1185">Reference proteome</keyword>
<feature type="compositionally biased region" description="Basic and acidic residues" evidence="1">
    <location>
        <begin position="50"/>
        <end position="76"/>
    </location>
</feature>
<dbReference type="WBParaSite" id="HPBE_0001439701-mRNA-1">
    <property type="protein sequence ID" value="HPBE_0001439701-mRNA-1"/>
    <property type="gene ID" value="HPBE_0001439701"/>
</dbReference>